<feature type="region of interest" description="Disordered" evidence="1">
    <location>
        <begin position="35"/>
        <end position="59"/>
    </location>
</feature>
<gene>
    <name evidence="2" type="ORF">EVAR_41361_1</name>
</gene>
<accession>A0A4C1XM08</accession>
<comment type="caution">
    <text evidence="2">The sequence shown here is derived from an EMBL/GenBank/DDBJ whole genome shotgun (WGS) entry which is preliminary data.</text>
</comment>
<evidence type="ECO:0000256" key="1">
    <source>
        <dbReference type="SAM" id="MobiDB-lite"/>
    </source>
</evidence>
<feature type="region of interest" description="Disordered" evidence="1">
    <location>
        <begin position="112"/>
        <end position="148"/>
    </location>
</feature>
<sequence>MKSLRWSTYALILAKKFFWRIKYVMCFIRSVARSGSSTDPKAMHGRRQTMGKENGGGSVVKSIDSAPARTEFDANHVRTNQAIFKLNKIKPHASSLGKHFKLFQKLSSHRCRSGRRVRGSQSANTTDRHPIPTQDRPTTMQAHYECTT</sequence>
<evidence type="ECO:0000313" key="3">
    <source>
        <dbReference type="Proteomes" id="UP000299102"/>
    </source>
</evidence>
<feature type="compositionally biased region" description="Polar residues" evidence="1">
    <location>
        <begin position="135"/>
        <end position="148"/>
    </location>
</feature>
<protein>
    <submittedName>
        <fullName evidence="2">Uncharacterized protein</fullName>
    </submittedName>
</protein>
<dbReference type="AlphaFoldDB" id="A0A4C1XM08"/>
<organism evidence="2 3">
    <name type="scientific">Eumeta variegata</name>
    <name type="common">Bagworm moth</name>
    <name type="synonym">Eumeta japonica</name>
    <dbReference type="NCBI Taxonomy" id="151549"/>
    <lineage>
        <taxon>Eukaryota</taxon>
        <taxon>Metazoa</taxon>
        <taxon>Ecdysozoa</taxon>
        <taxon>Arthropoda</taxon>
        <taxon>Hexapoda</taxon>
        <taxon>Insecta</taxon>
        <taxon>Pterygota</taxon>
        <taxon>Neoptera</taxon>
        <taxon>Endopterygota</taxon>
        <taxon>Lepidoptera</taxon>
        <taxon>Glossata</taxon>
        <taxon>Ditrysia</taxon>
        <taxon>Tineoidea</taxon>
        <taxon>Psychidae</taxon>
        <taxon>Oiketicinae</taxon>
        <taxon>Eumeta</taxon>
    </lineage>
</organism>
<reference evidence="2 3" key="1">
    <citation type="journal article" date="2019" name="Commun. Biol.">
        <title>The bagworm genome reveals a unique fibroin gene that provides high tensile strength.</title>
        <authorList>
            <person name="Kono N."/>
            <person name="Nakamura H."/>
            <person name="Ohtoshi R."/>
            <person name="Tomita M."/>
            <person name="Numata K."/>
            <person name="Arakawa K."/>
        </authorList>
    </citation>
    <scope>NUCLEOTIDE SEQUENCE [LARGE SCALE GENOMIC DNA]</scope>
</reference>
<name>A0A4C1XM08_EUMVA</name>
<keyword evidence="3" id="KW-1185">Reference proteome</keyword>
<dbReference type="EMBL" id="BGZK01000914">
    <property type="protein sequence ID" value="GBP64946.1"/>
    <property type="molecule type" value="Genomic_DNA"/>
</dbReference>
<dbReference type="Proteomes" id="UP000299102">
    <property type="component" value="Unassembled WGS sequence"/>
</dbReference>
<evidence type="ECO:0000313" key="2">
    <source>
        <dbReference type="EMBL" id="GBP64946.1"/>
    </source>
</evidence>
<proteinExistence type="predicted"/>